<name>A0A059BAB3_EUCGR</name>
<sequence>METEEISQLAEHLRPRCRILQEAGRSRRRGAEETKVRGELESLRHGPLSPRLSKHVDIVVLHQDVLDLVEPREPRVWRRRRRDRRGVSADDVAGLREVAEEAVEVDVRQHVVLHMQLQIHH</sequence>
<feature type="region of interest" description="Disordered" evidence="1">
    <location>
        <begin position="24"/>
        <end position="46"/>
    </location>
</feature>
<protein>
    <submittedName>
        <fullName evidence="2">Uncharacterized protein</fullName>
    </submittedName>
</protein>
<dbReference type="EMBL" id="KK198759">
    <property type="protein sequence ID" value="KCW62836.1"/>
    <property type="molecule type" value="Genomic_DNA"/>
</dbReference>
<evidence type="ECO:0000313" key="2">
    <source>
        <dbReference type="EMBL" id="KCW62836.1"/>
    </source>
</evidence>
<accession>A0A059BAB3</accession>
<organism evidence="2">
    <name type="scientific">Eucalyptus grandis</name>
    <name type="common">Flooded gum</name>
    <dbReference type="NCBI Taxonomy" id="71139"/>
    <lineage>
        <taxon>Eukaryota</taxon>
        <taxon>Viridiplantae</taxon>
        <taxon>Streptophyta</taxon>
        <taxon>Embryophyta</taxon>
        <taxon>Tracheophyta</taxon>
        <taxon>Spermatophyta</taxon>
        <taxon>Magnoliopsida</taxon>
        <taxon>eudicotyledons</taxon>
        <taxon>Gunneridae</taxon>
        <taxon>Pentapetalae</taxon>
        <taxon>rosids</taxon>
        <taxon>malvids</taxon>
        <taxon>Myrtales</taxon>
        <taxon>Myrtaceae</taxon>
        <taxon>Myrtoideae</taxon>
        <taxon>Eucalypteae</taxon>
        <taxon>Eucalyptus</taxon>
    </lineage>
</organism>
<dbReference type="AlphaFoldDB" id="A0A059BAB3"/>
<dbReference type="Gramene" id="KCW62836">
    <property type="protein sequence ID" value="KCW62836"/>
    <property type="gene ID" value="EUGRSUZ_G00429"/>
</dbReference>
<gene>
    <name evidence="2" type="ORF">EUGRSUZ_G00429</name>
</gene>
<reference evidence="2" key="1">
    <citation type="submission" date="2013-07" db="EMBL/GenBank/DDBJ databases">
        <title>The genome of Eucalyptus grandis.</title>
        <authorList>
            <person name="Schmutz J."/>
            <person name="Hayes R."/>
            <person name="Myburg A."/>
            <person name="Tuskan G."/>
            <person name="Grattapaglia D."/>
            <person name="Rokhsar D.S."/>
        </authorList>
    </citation>
    <scope>NUCLEOTIDE SEQUENCE</scope>
    <source>
        <tissue evidence="2">Leaf extractions</tissue>
    </source>
</reference>
<dbReference type="InParanoid" id="A0A059BAB3"/>
<evidence type="ECO:0000256" key="1">
    <source>
        <dbReference type="SAM" id="MobiDB-lite"/>
    </source>
</evidence>
<proteinExistence type="predicted"/>
<feature type="compositionally biased region" description="Basic and acidic residues" evidence="1">
    <location>
        <begin position="29"/>
        <end position="44"/>
    </location>
</feature>